<keyword evidence="3" id="KW-0645">Protease</keyword>
<feature type="transmembrane region" description="Helical" evidence="1">
    <location>
        <begin position="195"/>
        <end position="219"/>
    </location>
</feature>
<feature type="transmembrane region" description="Helical" evidence="1">
    <location>
        <begin position="225"/>
        <end position="245"/>
    </location>
</feature>
<feature type="transmembrane region" description="Helical" evidence="1">
    <location>
        <begin position="290"/>
        <end position="310"/>
    </location>
</feature>
<comment type="caution">
    <text evidence="3">The sequence shown here is derived from an EMBL/GenBank/DDBJ whole genome shotgun (WGS) entry which is preliminary data.</text>
</comment>
<proteinExistence type="predicted"/>
<accession>A0ABQ6JZ38</accession>
<organism evidence="3 4">
    <name type="scientific">Pseudolysinimonas kribbensis</name>
    <dbReference type="NCBI Taxonomy" id="433641"/>
    <lineage>
        <taxon>Bacteria</taxon>
        <taxon>Bacillati</taxon>
        <taxon>Actinomycetota</taxon>
        <taxon>Actinomycetes</taxon>
        <taxon>Micrococcales</taxon>
        <taxon>Microbacteriaceae</taxon>
        <taxon>Pseudolysinimonas</taxon>
    </lineage>
</organism>
<dbReference type="Pfam" id="PF02517">
    <property type="entry name" value="Rce1-like"/>
    <property type="match status" value="1"/>
</dbReference>
<feature type="domain" description="CAAX prenyl protease 2/Lysostaphin resistance protein A-like" evidence="2">
    <location>
        <begin position="174"/>
        <end position="262"/>
    </location>
</feature>
<dbReference type="RefSeq" id="WP_284252456.1">
    <property type="nucleotide sequence ID" value="NZ_BAAAQO010000003.1"/>
</dbReference>
<feature type="transmembrane region" description="Helical" evidence="1">
    <location>
        <begin position="86"/>
        <end position="107"/>
    </location>
</feature>
<feature type="transmembrane region" description="Helical" evidence="1">
    <location>
        <begin position="30"/>
        <end position="57"/>
    </location>
</feature>
<feature type="transmembrane region" description="Helical" evidence="1">
    <location>
        <begin position="128"/>
        <end position="151"/>
    </location>
</feature>
<keyword evidence="3" id="KW-0378">Hydrolase</keyword>
<dbReference type="GO" id="GO:0006508">
    <property type="term" value="P:proteolysis"/>
    <property type="evidence" value="ECO:0007669"/>
    <property type="project" value="UniProtKB-KW"/>
</dbReference>
<dbReference type="InterPro" id="IPR003675">
    <property type="entry name" value="Rce1/LyrA-like_dom"/>
</dbReference>
<feature type="transmembrane region" description="Helical" evidence="1">
    <location>
        <begin position="163"/>
        <end position="183"/>
    </location>
</feature>
<gene>
    <name evidence="3" type="ORF">GCM10025881_04220</name>
</gene>
<dbReference type="GO" id="GO:0008233">
    <property type="term" value="F:peptidase activity"/>
    <property type="evidence" value="ECO:0007669"/>
    <property type="project" value="UniProtKB-KW"/>
</dbReference>
<reference evidence="4" key="1">
    <citation type="journal article" date="2019" name="Int. J. Syst. Evol. Microbiol.">
        <title>The Global Catalogue of Microorganisms (GCM) 10K type strain sequencing project: providing services to taxonomists for standard genome sequencing and annotation.</title>
        <authorList>
            <consortium name="The Broad Institute Genomics Platform"/>
            <consortium name="The Broad Institute Genome Sequencing Center for Infectious Disease"/>
            <person name="Wu L."/>
            <person name="Ma J."/>
        </authorList>
    </citation>
    <scope>NUCLEOTIDE SEQUENCE [LARGE SCALE GENOMIC DNA]</scope>
    <source>
        <strain evidence="4">NBRC 108894</strain>
    </source>
</reference>
<keyword evidence="4" id="KW-1185">Reference proteome</keyword>
<dbReference type="EMBL" id="BSVB01000001">
    <property type="protein sequence ID" value="GMA93598.1"/>
    <property type="molecule type" value="Genomic_DNA"/>
</dbReference>
<name>A0ABQ6JZ38_9MICO</name>
<evidence type="ECO:0000259" key="2">
    <source>
        <dbReference type="Pfam" id="PF02517"/>
    </source>
</evidence>
<sequence length="340" mass="36114">MTAPAAAPLPSLRYHRLLRALPRYRWWRPLVALILAAVYWVVFQTIWTVVFVVIALVGGAIPFSPDLATLQDSLIRFLAIDASDPLSILAVVGGVATMLPAVLLAYLSVGLRPLRVLRSVAFRLRWRWLALCLLPALLITVVAIAVDAWLLPLLGDGPPPAVPTAPLGTFLLCALLFVVLTPIQAAAEEFGFRGLVSQAVGSWVAPPPVAIIVSTVAFAAAHTQYFGWATLEVAVFGAVAAWVTCRTGGLEAAIALHAVNNTLSFVLLATGAEGSTQGFDPDHPTTGDPWSAVVTVITMGAYLLIVEVMARRRRIATVLEPLPAAPSAPPPPDPATRIAE</sequence>
<feature type="transmembrane region" description="Helical" evidence="1">
    <location>
        <begin position="252"/>
        <end position="270"/>
    </location>
</feature>
<evidence type="ECO:0000313" key="4">
    <source>
        <dbReference type="Proteomes" id="UP001157034"/>
    </source>
</evidence>
<keyword evidence="1" id="KW-0812">Transmembrane</keyword>
<keyword evidence="1" id="KW-1133">Transmembrane helix</keyword>
<protein>
    <submittedName>
        <fullName evidence="3">CAAX amino protease</fullName>
    </submittedName>
</protein>
<keyword evidence="1" id="KW-0472">Membrane</keyword>
<evidence type="ECO:0000313" key="3">
    <source>
        <dbReference type="EMBL" id="GMA93598.1"/>
    </source>
</evidence>
<dbReference type="Proteomes" id="UP001157034">
    <property type="component" value="Unassembled WGS sequence"/>
</dbReference>
<evidence type="ECO:0000256" key="1">
    <source>
        <dbReference type="SAM" id="Phobius"/>
    </source>
</evidence>